<evidence type="ECO:0000259" key="7">
    <source>
        <dbReference type="Pfam" id="PF00441"/>
    </source>
</evidence>
<keyword evidence="5 6" id="KW-0560">Oxidoreductase</keyword>
<dbReference type="FunFam" id="1.20.140.10:FF:000004">
    <property type="entry name" value="Acyl-CoA dehydrogenase FadE25"/>
    <property type="match status" value="1"/>
</dbReference>
<name>A0A5Q0GUR7_SACSY</name>
<dbReference type="InterPro" id="IPR036250">
    <property type="entry name" value="AcylCo_DH-like_C"/>
</dbReference>
<dbReference type="EMBL" id="CP034550">
    <property type="protein sequence ID" value="QFZ17633.1"/>
    <property type="molecule type" value="Genomic_DNA"/>
</dbReference>
<dbReference type="Pfam" id="PF02771">
    <property type="entry name" value="Acyl-CoA_dh_N"/>
    <property type="match status" value="1"/>
</dbReference>
<dbReference type="InterPro" id="IPR006091">
    <property type="entry name" value="Acyl-CoA_Oxase/DH_mid-dom"/>
</dbReference>
<dbReference type="GO" id="GO:0050660">
    <property type="term" value="F:flavin adenine dinucleotide binding"/>
    <property type="evidence" value="ECO:0007669"/>
    <property type="project" value="InterPro"/>
</dbReference>
<evidence type="ECO:0000259" key="9">
    <source>
        <dbReference type="Pfam" id="PF02771"/>
    </source>
</evidence>
<dbReference type="InterPro" id="IPR037069">
    <property type="entry name" value="AcylCoA_DH/ox_N_sf"/>
</dbReference>
<dbReference type="Proteomes" id="UP000325787">
    <property type="component" value="Chromosome"/>
</dbReference>
<dbReference type="PANTHER" id="PTHR43884">
    <property type="entry name" value="ACYL-COA DEHYDROGENASE"/>
    <property type="match status" value="1"/>
</dbReference>
<feature type="domain" description="Acyl-CoA oxidase/dehydrogenase middle" evidence="8">
    <location>
        <begin position="122"/>
        <end position="216"/>
    </location>
</feature>
<dbReference type="Gene3D" id="2.40.110.10">
    <property type="entry name" value="Butyryl-CoA Dehydrogenase, subunit A, domain 2"/>
    <property type="match status" value="1"/>
</dbReference>
<dbReference type="PROSITE" id="PS00073">
    <property type="entry name" value="ACYL_COA_DH_2"/>
    <property type="match status" value="1"/>
</dbReference>
<evidence type="ECO:0000256" key="3">
    <source>
        <dbReference type="ARBA" id="ARBA00022630"/>
    </source>
</evidence>
<dbReference type="InterPro" id="IPR009075">
    <property type="entry name" value="AcylCo_DH/oxidase_C"/>
</dbReference>
<evidence type="ECO:0000313" key="11">
    <source>
        <dbReference type="Proteomes" id="UP000325787"/>
    </source>
</evidence>
<evidence type="ECO:0000259" key="8">
    <source>
        <dbReference type="Pfam" id="PF02770"/>
    </source>
</evidence>
<gene>
    <name evidence="10" type="ORF">EKG83_09200</name>
</gene>
<accession>A0A5Q0GUR7</accession>
<evidence type="ECO:0000256" key="4">
    <source>
        <dbReference type="ARBA" id="ARBA00022827"/>
    </source>
</evidence>
<keyword evidence="4 6" id="KW-0274">FAD</keyword>
<keyword evidence="3 6" id="KW-0285">Flavoprotein</keyword>
<dbReference type="InterPro" id="IPR013786">
    <property type="entry name" value="AcylCoA_DH/ox_N"/>
</dbReference>
<dbReference type="SUPFAM" id="SSF47203">
    <property type="entry name" value="Acyl-CoA dehydrogenase C-terminal domain-like"/>
    <property type="match status" value="1"/>
</dbReference>
<dbReference type="InterPro" id="IPR009100">
    <property type="entry name" value="AcylCoA_DH/oxidase_NM_dom_sf"/>
</dbReference>
<evidence type="ECO:0000256" key="5">
    <source>
        <dbReference type="ARBA" id="ARBA00023002"/>
    </source>
</evidence>
<dbReference type="Pfam" id="PF02770">
    <property type="entry name" value="Acyl-CoA_dh_M"/>
    <property type="match status" value="1"/>
</dbReference>
<evidence type="ECO:0000256" key="6">
    <source>
        <dbReference type="RuleBase" id="RU362125"/>
    </source>
</evidence>
<feature type="domain" description="Acyl-CoA dehydrogenase/oxidase C-terminal" evidence="7">
    <location>
        <begin position="228"/>
        <end position="376"/>
    </location>
</feature>
<dbReference type="OrthoDB" id="9770681at2"/>
<dbReference type="InterPro" id="IPR046373">
    <property type="entry name" value="Acyl-CoA_Oxase/DH_mid-dom_sf"/>
</dbReference>
<organism evidence="10 11">
    <name type="scientific">Saccharothrix syringae</name>
    <name type="common">Nocardiopsis syringae</name>
    <dbReference type="NCBI Taxonomy" id="103733"/>
    <lineage>
        <taxon>Bacteria</taxon>
        <taxon>Bacillati</taxon>
        <taxon>Actinomycetota</taxon>
        <taxon>Actinomycetes</taxon>
        <taxon>Pseudonocardiales</taxon>
        <taxon>Pseudonocardiaceae</taxon>
        <taxon>Saccharothrix</taxon>
    </lineage>
</organism>
<evidence type="ECO:0000313" key="10">
    <source>
        <dbReference type="EMBL" id="QFZ17633.1"/>
    </source>
</evidence>
<evidence type="ECO:0000256" key="2">
    <source>
        <dbReference type="ARBA" id="ARBA00009347"/>
    </source>
</evidence>
<dbReference type="PANTHER" id="PTHR43884:SF12">
    <property type="entry name" value="ISOVALERYL-COA DEHYDROGENASE, MITOCHONDRIAL-RELATED"/>
    <property type="match status" value="1"/>
</dbReference>
<evidence type="ECO:0000256" key="1">
    <source>
        <dbReference type="ARBA" id="ARBA00001974"/>
    </source>
</evidence>
<dbReference type="RefSeq" id="WP_033432593.1">
    <property type="nucleotide sequence ID" value="NZ_CP034550.1"/>
</dbReference>
<dbReference type="SUPFAM" id="SSF56645">
    <property type="entry name" value="Acyl-CoA dehydrogenase NM domain-like"/>
    <property type="match status" value="1"/>
</dbReference>
<dbReference type="AlphaFoldDB" id="A0A5Q0GUR7"/>
<dbReference type="KEGG" id="ssyi:EKG83_09200"/>
<dbReference type="FunFam" id="1.10.540.10:FF:000002">
    <property type="entry name" value="Acyl-CoA dehydrogenase FadE19"/>
    <property type="match status" value="1"/>
</dbReference>
<proteinExistence type="inferred from homology"/>
<reference evidence="11" key="1">
    <citation type="journal article" date="2021" name="Curr. Microbiol.">
        <title>Complete genome of nocamycin-producing strain Saccharothrix syringae NRRL B-16468 reveals the biosynthetic potential for secondary metabolites.</title>
        <authorList>
            <person name="Mo X."/>
            <person name="Yang S."/>
        </authorList>
    </citation>
    <scope>NUCLEOTIDE SEQUENCE [LARGE SCALE GENOMIC DNA]</scope>
    <source>
        <strain evidence="11">ATCC 51364 / DSM 43886 / JCM 6844 / KCTC 9398 / NBRC 14523 / NRRL B-16468 / INA 2240</strain>
    </source>
</reference>
<sequence length="383" mass="40671">MDLRISDEHRQLRELAHRFTEERIVPHAARWDRDEAIDRDLVPALGEVGFLGLGVAEEHGGSGGDNLAYCLVLEEVARGDSAVRGIISVSLGLVAKTIAGHGTDAQRERWLPGLCAGRLLGCFGLTEPGTGSDAASLATRAVRDGDDWVITGRKVFITNGTWADVALVFARTGGPGPRGITAFLVPTDSPGFTATEIRGKLGMRGQATAELGLDGVRVPDGHRLGEEGTGFRIAMAALDRGRMSVAAGCVGAARGALEAALGYAKQREQFGKPIAGFQLVQELLADMAVETDAARLLTWRCADLADRGEPFGTEASMAKLYASEAAVRVANNAIQVFGGYGYVDEYPVGKYLRDTRVTTLYEGTSQIQKLLIGRALTGINAFA</sequence>
<dbReference type="PIRSF" id="PIRSF016578">
    <property type="entry name" value="HsaA"/>
    <property type="match status" value="1"/>
</dbReference>
<protein>
    <submittedName>
        <fullName evidence="10">Acyl-CoA dehydrogenase</fullName>
    </submittedName>
</protein>
<dbReference type="Gene3D" id="1.20.140.10">
    <property type="entry name" value="Butyryl-CoA Dehydrogenase, subunit A, domain 3"/>
    <property type="match status" value="1"/>
</dbReference>
<dbReference type="InterPro" id="IPR006089">
    <property type="entry name" value="Acyl-CoA_DH_CS"/>
</dbReference>
<dbReference type="Pfam" id="PF00441">
    <property type="entry name" value="Acyl-CoA_dh_1"/>
    <property type="match status" value="1"/>
</dbReference>
<feature type="domain" description="Acyl-CoA dehydrogenase/oxidase N-terminal" evidence="9">
    <location>
        <begin position="6"/>
        <end position="117"/>
    </location>
</feature>
<keyword evidence="11" id="KW-1185">Reference proteome</keyword>
<comment type="cofactor">
    <cofactor evidence="1 6">
        <name>FAD</name>
        <dbReference type="ChEBI" id="CHEBI:57692"/>
    </cofactor>
</comment>
<dbReference type="FunFam" id="2.40.110.10:FF:000009">
    <property type="entry name" value="Acyl-CoA dehydrogenase"/>
    <property type="match status" value="1"/>
</dbReference>
<dbReference type="Gene3D" id="1.10.540.10">
    <property type="entry name" value="Acyl-CoA dehydrogenase/oxidase, N-terminal domain"/>
    <property type="match status" value="1"/>
</dbReference>
<comment type="similarity">
    <text evidence="2 6">Belongs to the acyl-CoA dehydrogenase family.</text>
</comment>
<dbReference type="GO" id="GO:0003995">
    <property type="term" value="F:acyl-CoA dehydrogenase activity"/>
    <property type="evidence" value="ECO:0007669"/>
    <property type="project" value="InterPro"/>
</dbReference>